<evidence type="ECO:0000313" key="1">
    <source>
        <dbReference type="EMBL" id="MBN7826105.1"/>
    </source>
</evidence>
<keyword evidence="2" id="KW-1185">Reference proteome</keyword>
<name>A0A939DQ01_9ALTE</name>
<comment type="caution">
    <text evidence="1">The sequence shown here is derived from an EMBL/GenBank/DDBJ whole genome shotgun (WGS) entry which is preliminary data.</text>
</comment>
<evidence type="ECO:0008006" key="3">
    <source>
        <dbReference type="Google" id="ProtNLM"/>
    </source>
</evidence>
<dbReference type="RefSeq" id="WP_206574206.1">
    <property type="nucleotide sequence ID" value="NZ_JAFKCV010000006.1"/>
</dbReference>
<organism evidence="1 2">
    <name type="scientific">Bowmanella dokdonensis</name>
    <dbReference type="NCBI Taxonomy" id="751969"/>
    <lineage>
        <taxon>Bacteria</taxon>
        <taxon>Pseudomonadati</taxon>
        <taxon>Pseudomonadota</taxon>
        <taxon>Gammaproteobacteria</taxon>
        <taxon>Alteromonadales</taxon>
        <taxon>Alteromonadaceae</taxon>
        <taxon>Bowmanella</taxon>
    </lineage>
</organism>
<dbReference type="Proteomes" id="UP000664654">
    <property type="component" value="Unassembled WGS sequence"/>
</dbReference>
<sequence>MQSILDKLKENLQVIYRRALDADEALAKLQQGGKGKFQQVFAEDAPFTVQSKRFAPYVEELARDILALEQEQDESRQQTMLQPVVRKMELLFVTLANLQQSLKD</sequence>
<evidence type="ECO:0000313" key="2">
    <source>
        <dbReference type="Proteomes" id="UP000664654"/>
    </source>
</evidence>
<dbReference type="EMBL" id="JAFKCV010000006">
    <property type="protein sequence ID" value="MBN7826105.1"/>
    <property type="molecule type" value="Genomic_DNA"/>
</dbReference>
<reference evidence="1" key="1">
    <citation type="submission" date="2021-03" db="EMBL/GenBank/DDBJ databases">
        <title>novel species isolated from a fishpond in China.</title>
        <authorList>
            <person name="Lu H."/>
            <person name="Cai Z."/>
        </authorList>
    </citation>
    <scope>NUCLEOTIDE SEQUENCE</scope>
    <source>
        <strain evidence="1">JCM 30855</strain>
    </source>
</reference>
<proteinExistence type="predicted"/>
<protein>
    <recommendedName>
        <fullName evidence="3">Prephenate dehydrogenase</fullName>
    </recommendedName>
</protein>
<accession>A0A939DQ01</accession>
<gene>
    <name evidence="1" type="ORF">J0A66_12790</name>
</gene>
<dbReference type="AlphaFoldDB" id="A0A939DQ01"/>